<sequence>MFHHENDRPRHLCKLNRGRRIMRCDGSGGRFDPGRRLADPERGGPGPIKVRAFGVGFRSLVRPVADGGAGSSRM</sequence>
<evidence type="ECO:0000313" key="1">
    <source>
        <dbReference type="EMBL" id="GGO87131.1"/>
    </source>
</evidence>
<accession>A0A917ZNB8</accession>
<name>A0A917ZNB8_9ACTN</name>
<dbReference type="AlphaFoldDB" id="A0A917ZNB8"/>
<gene>
    <name evidence="1" type="ORF">GCM10012280_24910</name>
</gene>
<comment type="caution">
    <text evidence="1">The sequence shown here is derived from an EMBL/GenBank/DDBJ whole genome shotgun (WGS) entry which is preliminary data.</text>
</comment>
<proteinExistence type="predicted"/>
<dbReference type="Proteomes" id="UP000641932">
    <property type="component" value="Unassembled WGS sequence"/>
</dbReference>
<dbReference type="EMBL" id="BMMS01000009">
    <property type="protein sequence ID" value="GGO87131.1"/>
    <property type="molecule type" value="Genomic_DNA"/>
</dbReference>
<protein>
    <submittedName>
        <fullName evidence="1">Uncharacterized protein</fullName>
    </submittedName>
</protein>
<reference evidence="1" key="1">
    <citation type="journal article" date="2014" name="Int. J. Syst. Evol. Microbiol.">
        <title>Complete genome sequence of Corynebacterium casei LMG S-19264T (=DSM 44701T), isolated from a smear-ripened cheese.</title>
        <authorList>
            <consortium name="US DOE Joint Genome Institute (JGI-PGF)"/>
            <person name="Walter F."/>
            <person name="Albersmeier A."/>
            <person name="Kalinowski J."/>
            <person name="Ruckert C."/>
        </authorList>
    </citation>
    <scope>NUCLEOTIDE SEQUENCE</scope>
    <source>
        <strain evidence="1">CGMCC 4.7201</strain>
    </source>
</reference>
<organism evidence="1 2">
    <name type="scientific">Wenjunlia tyrosinilytica</name>
    <dbReference type="NCBI Taxonomy" id="1544741"/>
    <lineage>
        <taxon>Bacteria</taxon>
        <taxon>Bacillati</taxon>
        <taxon>Actinomycetota</taxon>
        <taxon>Actinomycetes</taxon>
        <taxon>Kitasatosporales</taxon>
        <taxon>Streptomycetaceae</taxon>
        <taxon>Wenjunlia</taxon>
    </lineage>
</organism>
<reference evidence="1" key="2">
    <citation type="submission" date="2020-09" db="EMBL/GenBank/DDBJ databases">
        <authorList>
            <person name="Sun Q."/>
            <person name="Zhou Y."/>
        </authorList>
    </citation>
    <scope>NUCLEOTIDE SEQUENCE</scope>
    <source>
        <strain evidence="1">CGMCC 4.7201</strain>
    </source>
</reference>
<keyword evidence="2" id="KW-1185">Reference proteome</keyword>
<evidence type="ECO:0000313" key="2">
    <source>
        <dbReference type="Proteomes" id="UP000641932"/>
    </source>
</evidence>